<dbReference type="PROSITE" id="PS50109">
    <property type="entry name" value="HIS_KIN"/>
    <property type="match status" value="1"/>
</dbReference>
<evidence type="ECO:0000256" key="2">
    <source>
        <dbReference type="ARBA" id="ARBA00004370"/>
    </source>
</evidence>
<dbReference type="GO" id="GO:0005524">
    <property type="term" value="F:ATP binding"/>
    <property type="evidence" value="ECO:0007669"/>
    <property type="project" value="UniProtKB-KW"/>
</dbReference>
<keyword evidence="7 13" id="KW-0418">Kinase</keyword>
<keyword evidence="14" id="KW-1185">Reference proteome</keyword>
<dbReference type="RefSeq" id="WP_052511598.1">
    <property type="nucleotide sequence ID" value="NZ_BAND01000011.1"/>
</dbReference>
<evidence type="ECO:0000256" key="10">
    <source>
        <dbReference type="SAM" id="Phobius"/>
    </source>
</evidence>
<comment type="subcellular location">
    <subcellularLocation>
        <location evidence="2">Membrane</location>
    </subcellularLocation>
</comment>
<dbReference type="Pfam" id="PF07568">
    <property type="entry name" value="HisKA_2"/>
    <property type="match status" value="1"/>
</dbReference>
<feature type="coiled-coil region" evidence="9">
    <location>
        <begin position="349"/>
        <end position="383"/>
    </location>
</feature>
<dbReference type="Gene3D" id="3.30.450.20">
    <property type="entry name" value="PAS domain"/>
    <property type="match status" value="1"/>
</dbReference>
<keyword evidence="10" id="KW-0812">Transmembrane</keyword>
<sequence length="611" mass="66829">MWSFGLPRLFDTVGTRVMALIMGTTMPLALIAGLLAWHSYLATISESAGRVAMAANLVRGELVSDLARTRMALRIFLTSGVVYQDVPRAADMLETLSPGSYCIFALIGQDGRILQSFGHNGDSTLRCGRLVIAREDAVSWLRPGPGDARQDVTLLPEKMTPLVRVAAPVSYLDAENRRRNGTIVAVEALSIDALRAMTTEMRTSPSYNSVEIWIASSTVDPVLLARPFSSGETGWSRPALDRAHALFAAGGRSSGFLEAGTYYAVAPLIGDMMIVARSSRNEAEQRALNLFLARVLLIVALLGLEFVAVAYAAHAYVVAPLEKLATAVTDWRRRNVFEVAESRALPLEIRHLERAFRRAIGRLARHEERLRRAGRQQEALIREIHHRVKNNLQIVASLLNLQANRATDTEVREEFQLVRDRVRALATLHRYLYPEGGIAALDIVAFLEELCGQIYLSQGVATNGRVRLRLEVEPVPLSPDQAVPLSLIVNETVNNALRHAFPAGRTGEILVSLKQTGDGRCVLRVRDNGVGLSQASETALRENRKGLGIQLVRGFARQMHGEFHIDTDGGTCFEVNFVLTEPPARGAASLLSDPPALRGLAHGLARGAGEK</sequence>
<name>A0A023D2K3_ACIMT</name>
<evidence type="ECO:0000259" key="11">
    <source>
        <dbReference type="PROSITE" id="PS50109"/>
    </source>
</evidence>
<dbReference type="InterPro" id="IPR011495">
    <property type="entry name" value="Sig_transdc_His_kin_sub2_dim/P"/>
</dbReference>
<protein>
    <recommendedName>
        <fullName evidence="3">histidine kinase</fullName>
        <ecNumber evidence="3">2.7.13.3</ecNumber>
    </recommendedName>
</protein>
<dbReference type="GO" id="GO:0016020">
    <property type="term" value="C:membrane"/>
    <property type="evidence" value="ECO:0007669"/>
    <property type="project" value="UniProtKB-SubCell"/>
</dbReference>
<evidence type="ECO:0000256" key="1">
    <source>
        <dbReference type="ARBA" id="ARBA00000085"/>
    </source>
</evidence>
<evidence type="ECO:0000256" key="4">
    <source>
        <dbReference type="ARBA" id="ARBA00022553"/>
    </source>
</evidence>
<evidence type="ECO:0000256" key="5">
    <source>
        <dbReference type="ARBA" id="ARBA00022679"/>
    </source>
</evidence>
<dbReference type="InterPro" id="IPR036890">
    <property type="entry name" value="HATPase_C_sf"/>
</dbReference>
<keyword evidence="8" id="KW-0067">ATP-binding</keyword>
<reference evidence="14" key="1">
    <citation type="journal article" date="2014" name="FEMS Microbiol. Lett.">
        <title>Draft Genomic DNA Sequence of the Facultatively Methylotrophic Bacterium Acidomonas methanolica type strain MB58.</title>
        <authorList>
            <person name="Higashiura N."/>
            <person name="Hadano H."/>
            <person name="Hirakawa H."/>
            <person name="Matsutani M."/>
            <person name="Takabe S."/>
            <person name="Matsushita K."/>
            <person name="Azuma Y."/>
        </authorList>
    </citation>
    <scope>NUCLEOTIDE SEQUENCE [LARGE SCALE GENOMIC DNA]</scope>
    <source>
        <strain evidence="14">MB58</strain>
    </source>
</reference>
<keyword evidence="10" id="KW-0472">Membrane</keyword>
<evidence type="ECO:0000256" key="8">
    <source>
        <dbReference type="ARBA" id="ARBA00022840"/>
    </source>
</evidence>
<dbReference type="SUPFAM" id="SSF55874">
    <property type="entry name" value="ATPase domain of HSP90 chaperone/DNA topoisomerase II/histidine kinase"/>
    <property type="match status" value="1"/>
</dbReference>
<feature type="domain" description="HAMP" evidence="12">
    <location>
        <begin position="315"/>
        <end position="368"/>
    </location>
</feature>
<keyword evidence="10" id="KW-1133">Transmembrane helix</keyword>
<keyword evidence="4" id="KW-0597">Phosphoprotein</keyword>
<evidence type="ECO:0000256" key="7">
    <source>
        <dbReference type="ARBA" id="ARBA00022777"/>
    </source>
</evidence>
<dbReference type="OrthoDB" id="9767435at2"/>
<feature type="transmembrane region" description="Helical" evidence="10">
    <location>
        <begin position="17"/>
        <end position="37"/>
    </location>
</feature>
<dbReference type="AlphaFoldDB" id="A0A023D2K3"/>
<dbReference type="InterPro" id="IPR003594">
    <property type="entry name" value="HATPase_dom"/>
</dbReference>
<keyword evidence="5" id="KW-0808">Transferase</keyword>
<organism evidence="13 14">
    <name type="scientific">Acidomonas methanolica NBRC 104435</name>
    <dbReference type="NCBI Taxonomy" id="1231351"/>
    <lineage>
        <taxon>Bacteria</taxon>
        <taxon>Pseudomonadati</taxon>
        <taxon>Pseudomonadota</taxon>
        <taxon>Alphaproteobacteria</taxon>
        <taxon>Acetobacterales</taxon>
        <taxon>Acetobacteraceae</taxon>
        <taxon>Acidomonas</taxon>
    </lineage>
</organism>
<comment type="caution">
    <text evidence="13">The sequence shown here is derived from an EMBL/GenBank/DDBJ whole genome shotgun (WGS) entry which is preliminary data.</text>
</comment>
<dbReference type="Gene3D" id="3.30.565.10">
    <property type="entry name" value="Histidine kinase-like ATPase, C-terminal domain"/>
    <property type="match status" value="1"/>
</dbReference>
<dbReference type="InterPro" id="IPR003660">
    <property type="entry name" value="HAMP_dom"/>
</dbReference>
<dbReference type="PANTHER" id="PTHR41523:SF8">
    <property type="entry name" value="ETHYLENE RESPONSE SENSOR PROTEIN"/>
    <property type="match status" value="1"/>
</dbReference>
<dbReference type="PANTHER" id="PTHR41523">
    <property type="entry name" value="TWO-COMPONENT SYSTEM SENSOR PROTEIN"/>
    <property type="match status" value="1"/>
</dbReference>
<evidence type="ECO:0000256" key="3">
    <source>
        <dbReference type="ARBA" id="ARBA00012438"/>
    </source>
</evidence>
<evidence type="ECO:0000313" key="14">
    <source>
        <dbReference type="Proteomes" id="UP000019760"/>
    </source>
</evidence>
<gene>
    <name evidence="13" type="ORF">Amme_011_095</name>
</gene>
<keyword evidence="9" id="KW-0175">Coiled coil</keyword>
<accession>A0A023D2K3</accession>
<feature type="transmembrane region" description="Helical" evidence="10">
    <location>
        <begin position="287"/>
        <end position="313"/>
    </location>
</feature>
<dbReference type="Proteomes" id="UP000019760">
    <property type="component" value="Unassembled WGS sequence"/>
</dbReference>
<comment type="catalytic activity">
    <reaction evidence="1">
        <text>ATP + protein L-histidine = ADP + protein N-phospho-L-histidine.</text>
        <dbReference type="EC" id="2.7.13.3"/>
    </reaction>
</comment>
<evidence type="ECO:0000259" key="12">
    <source>
        <dbReference type="PROSITE" id="PS50885"/>
    </source>
</evidence>
<dbReference type="PROSITE" id="PS50885">
    <property type="entry name" value="HAMP"/>
    <property type="match status" value="1"/>
</dbReference>
<dbReference type="EMBL" id="BAND01000011">
    <property type="protein sequence ID" value="GAJ27995.1"/>
    <property type="molecule type" value="Genomic_DNA"/>
</dbReference>
<dbReference type="InterPro" id="IPR005467">
    <property type="entry name" value="His_kinase_dom"/>
</dbReference>
<proteinExistence type="predicted"/>
<evidence type="ECO:0000256" key="6">
    <source>
        <dbReference type="ARBA" id="ARBA00022741"/>
    </source>
</evidence>
<dbReference type="SMART" id="SM00387">
    <property type="entry name" value="HATPase_c"/>
    <property type="match status" value="1"/>
</dbReference>
<feature type="domain" description="Histidine kinase" evidence="11">
    <location>
        <begin position="383"/>
        <end position="581"/>
    </location>
</feature>
<dbReference type="GO" id="GO:0004673">
    <property type="term" value="F:protein histidine kinase activity"/>
    <property type="evidence" value="ECO:0007669"/>
    <property type="project" value="UniProtKB-EC"/>
</dbReference>
<dbReference type="GO" id="GO:0007165">
    <property type="term" value="P:signal transduction"/>
    <property type="evidence" value="ECO:0007669"/>
    <property type="project" value="InterPro"/>
</dbReference>
<keyword evidence="6" id="KW-0547">Nucleotide-binding</keyword>
<reference evidence="13 14" key="2">
    <citation type="journal article" date="2014" name="FEMS Microbiol. Lett.">
        <title>Draft genomic DNA sequence of the facultatively methylotrophic bacterium Acidomonas methanolica type strain MB58.</title>
        <authorList>
            <person name="Higashiura N."/>
            <person name="Hadano H."/>
            <person name="Hirakawa H."/>
            <person name="Matsutani M."/>
            <person name="Takabe S."/>
            <person name="Matsushita K."/>
            <person name="Azuma Y."/>
        </authorList>
    </citation>
    <scope>NUCLEOTIDE SEQUENCE [LARGE SCALE GENOMIC DNA]</scope>
    <source>
        <strain evidence="13 14">MB58</strain>
    </source>
</reference>
<dbReference type="Pfam" id="PF02518">
    <property type="entry name" value="HATPase_c"/>
    <property type="match status" value="1"/>
</dbReference>
<evidence type="ECO:0000313" key="13">
    <source>
        <dbReference type="EMBL" id="GAJ27995.1"/>
    </source>
</evidence>
<dbReference type="EC" id="2.7.13.3" evidence="3"/>
<evidence type="ECO:0000256" key="9">
    <source>
        <dbReference type="SAM" id="Coils"/>
    </source>
</evidence>